<keyword evidence="4" id="KW-1185">Reference proteome</keyword>
<dbReference type="PRINTS" id="PR00111">
    <property type="entry name" value="ABHYDROLASE"/>
</dbReference>
<dbReference type="InterPro" id="IPR022742">
    <property type="entry name" value="Hydrolase_4"/>
</dbReference>
<keyword evidence="1" id="KW-1133">Transmembrane helix</keyword>
<keyword evidence="1" id="KW-0472">Membrane</keyword>
<dbReference type="AlphaFoldDB" id="A0A9D4ZPU3"/>
<reference evidence="3" key="1">
    <citation type="submission" date="2021-01" db="EMBL/GenBank/DDBJ databases">
        <title>Adiantum capillus-veneris genome.</title>
        <authorList>
            <person name="Fang Y."/>
            <person name="Liao Q."/>
        </authorList>
    </citation>
    <scope>NUCLEOTIDE SEQUENCE</scope>
    <source>
        <strain evidence="3">H3</strain>
        <tissue evidence="3">Leaf</tissue>
    </source>
</reference>
<name>A0A9D4ZPU3_ADICA</name>
<keyword evidence="1" id="KW-0812">Transmembrane</keyword>
<dbReference type="InterPro" id="IPR000073">
    <property type="entry name" value="AB_hydrolase_1"/>
</dbReference>
<organism evidence="3 4">
    <name type="scientific">Adiantum capillus-veneris</name>
    <name type="common">Maidenhair fern</name>
    <dbReference type="NCBI Taxonomy" id="13818"/>
    <lineage>
        <taxon>Eukaryota</taxon>
        <taxon>Viridiplantae</taxon>
        <taxon>Streptophyta</taxon>
        <taxon>Embryophyta</taxon>
        <taxon>Tracheophyta</taxon>
        <taxon>Polypodiopsida</taxon>
        <taxon>Polypodiidae</taxon>
        <taxon>Polypodiales</taxon>
        <taxon>Pteridineae</taxon>
        <taxon>Pteridaceae</taxon>
        <taxon>Vittarioideae</taxon>
        <taxon>Adiantum</taxon>
    </lineage>
</organism>
<evidence type="ECO:0000313" key="4">
    <source>
        <dbReference type="Proteomes" id="UP000886520"/>
    </source>
</evidence>
<dbReference type="FunFam" id="3.40.50.1820:FF:000054">
    <property type="entry name" value="Alpha/beta-Hydrolases superfamily protein"/>
    <property type="match status" value="1"/>
</dbReference>
<dbReference type="SUPFAM" id="SSF53474">
    <property type="entry name" value="alpha/beta-Hydrolases"/>
    <property type="match status" value="1"/>
</dbReference>
<evidence type="ECO:0000256" key="1">
    <source>
        <dbReference type="SAM" id="Phobius"/>
    </source>
</evidence>
<accession>A0A9D4ZPU3</accession>
<protein>
    <recommendedName>
        <fullName evidence="2">Serine aminopeptidase S33 domain-containing protein</fullName>
    </recommendedName>
</protein>
<proteinExistence type="predicted"/>
<feature type="transmembrane region" description="Helical" evidence="1">
    <location>
        <begin position="86"/>
        <end position="105"/>
    </location>
</feature>
<dbReference type="PANTHER" id="PTHR11614">
    <property type="entry name" value="PHOSPHOLIPASE-RELATED"/>
    <property type="match status" value="1"/>
</dbReference>
<evidence type="ECO:0000313" key="3">
    <source>
        <dbReference type="EMBL" id="KAI5083393.1"/>
    </source>
</evidence>
<dbReference type="EMBL" id="JABFUD020000002">
    <property type="protein sequence ID" value="KAI5083393.1"/>
    <property type="molecule type" value="Genomic_DNA"/>
</dbReference>
<sequence length="454" mass="50582">MICDSLSTTLPAIPNLAFHLKSLHYLPADSYCLGFINCPPSEVSRAHDTPGMWAVRFVNKSRVNASRPGNVRKHFTSFSSSLPPTMGYLLVLAVVVLAAGVGTLYQSTKKSSRKGLAREHSVRSQDIVGSLGNLDHAPARRQVRSLFQAAQQSLDHPLFKESLDGVEAEEFYQINSRGIEIFTKSWLPAKEKIKAIVFICHGYGDTCTFFLEGFSRILAKAGYAVFGMDYPGCGLSAGLHGYIPDFNRLVDDVIENYSSIKARPEYAKLPCFLFGQSMGGAVALKMHLKQETAWNGAILVAPMCKMAAEMYPPWILVLILKAVCFIFPRAKLVPNKNLADLAFRDVKKRIQTAYNVTGYKDPPRLRTALEMLRATDEISSRLHEISLPLLILHGACDVITDPSVSKALYEQSRSLDKTLRIYDEAWHSLLDGEPDLMTFNVFTDIKYWLHSHSS</sequence>
<dbReference type="OrthoDB" id="2498029at2759"/>
<dbReference type="Pfam" id="PF12146">
    <property type="entry name" value="Hydrolase_4"/>
    <property type="match status" value="1"/>
</dbReference>
<dbReference type="InterPro" id="IPR029058">
    <property type="entry name" value="AB_hydrolase_fold"/>
</dbReference>
<dbReference type="Gene3D" id="3.40.50.1820">
    <property type="entry name" value="alpha/beta hydrolase"/>
    <property type="match status" value="1"/>
</dbReference>
<dbReference type="InterPro" id="IPR051044">
    <property type="entry name" value="MAG_DAG_Lipase"/>
</dbReference>
<evidence type="ECO:0000259" key="2">
    <source>
        <dbReference type="Pfam" id="PF12146"/>
    </source>
</evidence>
<comment type="caution">
    <text evidence="3">The sequence shown here is derived from an EMBL/GenBank/DDBJ whole genome shotgun (WGS) entry which is preliminary data.</text>
</comment>
<feature type="domain" description="Serine aminopeptidase S33" evidence="2">
    <location>
        <begin position="192"/>
        <end position="434"/>
    </location>
</feature>
<gene>
    <name evidence="3" type="ORF">GOP47_0003136</name>
</gene>
<dbReference type="Proteomes" id="UP000886520">
    <property type="component" value="Chromosome 3"/>
</dbReference>